<proteinExistence type="predicted"/>
<dbReference type="InterPro" id="IPR025296">
    <property type="entry name" value="DUF4158"/>
</dbReference>
<sequence>MTSIERTAYPRFKQYPEPSELAELYTPTEAELKLIKTRTKSHEGRLRLMVMLKTFQRLGYFPHPE</sequence>
<evidence type="ECO:0000313" key="2">
    <source>
        <dbReference type="EMBL" id="NER26457.1"/>
    </source>
</evidence>
<evidence type="ECO:0000259" key="1">
    <source>
        <dbReference type="Pfam" id="PF13700"/>
    </source>
</evidence>
<accession>A0A6B3N4H1</accession>
<dbReference type="Pfam" id="PF13700">
    <property type="entry name" value="DUF4158"/>
    <property type="match status" value="1"/>
</dbReference>
<gene>
    <name evidence="2" type="ORF">F6J89_02220</name>
</gene>
<dbReference type="AlphaFoldDB" id="A0A6B3N4H1"/>
<reference evidence="2" key="1">
    <citation type="submission" date="2019-11" db="EMBL/GenBank/DDBJ databases">
        <title>Genomic insights into an expanded diversity of filamentous marine cyanobacteria reveals the extraordinary biosynthetic potential of Moorea and Okeania.</title>
        <authorList>
            <person name="Ferreira Leao T."/>
            <person name="Wang M."/>
            <person name="Moss N."/>
            <person name="Da Silva R."/>
            <person name="Sanders J."/>
            <person name="Nurk S."/>
            <person name="Gurevich A."/>
            <person name="Humphrey G."/>
            <person name="Reher R."/>
            <person name="Zhu Q."/>
            <person name="Belda-Ferre P."/>
            <person name="Glukhov E."/>
            <person name="Rex R."/>
            <person name="Dorrestein P.C."/>
            <person name="Knight R."/>
            <person name="Pevzner P."/>
            <person name="Gerwick W.H."/>
            <person name="Gerwick L."/>
        </authorList>
    </citation>
    <scope>NUCLEOTIDE SEQUENCE</scope>
    <source>
        <strain evidence="2">SIO1C4</strain>
    </source>
</reference>
<dbReference type="EMBL" id="JAAHFQ010000030">
    <property type="protein sequence ID" value="NER26457.1"/>
    <property type="molecule type" value="Genomic_DNA"/>
</dbReference>
<organism evidence="2">
    <name type="scientific">Symploca sp. SIO1C4</name>
    <dbReference type="NCBI Taxonomy" id="2607765"/>
    <lineage>
        <taxon>Bacteria</taxon>
        <taxon>Bacillati</taxon>
        <taxon>Cyanobacteriota</taxon>
        <taxon>Cyanophyceae</taxon>
        <taxon>Coleofasciculales</taxon>
        <taxon>Coleofasciculaceae</taxon>
        <taxon>Symploca</taxon>
    </lineage>
</organism>
<name>A0A6B3N4H1_9CYAN</name>
<comment type="caution">
    <text evidence="2">The sequence shown here is derived from an EMBL/GenBank/DDBJ whole genome shotgun (WGS) entry which is preliminary data.</text>
</comment>
<protein>
    <submittedName>
        <fullName evidence="2">DUF4158 domain-containing protein</fullName>
    </submittedName>
</protein>
<feature type="domain" description="DUF4158" evidence="1">
    <location>
        <begin position="1"/>
        <end position="63"/>
    </location>
</feature>